<evidence type="ECO:0000256" key="10">
    <source>
        <dbReference type="RuleBase" id="RU363063"/>
    </source>
</evidence>
<dbReference type="EMBL" id="CAJFCW020000006">
    <property type="protein sequence ID" value="CAG9124663.1"/>
    <property type="molecule type" value="Genomic_DNA"/>
</dbReference>
<evidence type="ECO:0000256" key="6">
    <source>
        <dbReference type="ARBA" id="ARBA00022968"/>
    </source>
</evidence>
<evidence type="ECO:0000256" key="7">
    <source>
        <dbReference type="ARBA" id="ARBA00022989"/>
    </source>
</evidence>
<sequence>MYASLDNANSDESLSEKDKTLKLLRTNYHNLTATEFETLFETKEVNLELGETKFSYNMTAPYDSMYCDGMEMVVYIMTTSEAESFGRRQTIRQIIRNTTNRLVTFRFFIGNSKSLNFNVLISEMLTYNDIVYYNHDDFYRETHVKWNSMHDYHMTFCPNVKYFLKMDEDVTTDFERLFYWIEHEFDGLTINETEYFICHEIYQWPPTREEGDRWYISYEEFPEPYWPPYCFGYFVLTTNDTIKTIAEAAKNVDLVHMDDAFFTGIVRRETEVKVLHWRGFFHVPDHVKYECPEGSLPYFTAVHNTKDRDTVETWASELQGTECDTVIYELSDEDLTEEVNLSK</sequence>
<keyword evidence="7" id="KW-1133">Transmembrane helix</keyword>
<proteinExistence type="inferred from homology"/>
<evidence type="ECO:0000256" key="5">
    <source>
        <dbReference type="ARBA" id="ARBA00022692"/>
    </source>
</evidence>
<keyword evidence="6" id="KW-0735">Signal-anchor</keyword>
<dbReference type="AlphaFoldDB" id="A0A811LJ79"/>
<dbReference type="OrthoDB" id="6355886at2759"/>
<accession>A0A811LJ79</accession>
<dbReference type="Proteomes" id="UP000783686">
    <property type="component" value="Unassembled WGS sequence"/>
</dbReference>
<dbReference type="InterPro" id="IPR002659">
    <property type="entry name" value="Glyco_trans_31"/>
</dbReference>
<comment type="similarity">
    <text evidence="2 10">Belongs to the glycosyltransferase 31 family.</text>
</comment>
<dbReference type="GO" id="GO:0016758">
    <property type="term" value="F:hexosyltransferase activity"/>
    <property type="evidence" value="ECO:0007669"/>
    <property type="project" value="InterPro"/>
</dbReference>
<dbReference type="GO" id="GO:0006493">
    <property type="term" value="P:protein O-linked glycosylation"/>
    <property type="evidence" value="ECO:0007669"/>
    <property type="project" value="TreeGrafter"/>
</dbReference>
<evidence type="ECO:0000256" key="4">
    <source>
        <dbReference type="ARBA" id="ARBA00022679"/>
    </source>
</evidence>
<evidence type="ECO:0000256" key="2">
    <source>
        <dbReference type="ARBA" id="ARBA00008661"/>
    </source>
</evidence>
<keyword evidence="9" id="KW-0472">Membrane</keyword>
<dbReference type="PANTHER" id="PTHR11214:SF376">
    <property type="entry name" value="HEXOSYLTRANSFERASE"/>
    <property type="match status" value="1"/>
</dbReference>
<evidence type="ECO:0000256" key="9">
    <source>
        <dbReference type="ARBA" id="ARBA00023136"/>
    </source>
</evidence>
<dbReference type="EMBL" id="CAJFDH010000006">
    <property type="protein sequence ID" value="CAD5228560.1"/>
    <property type="molecule type" value="Genomic_DNA"/>
</dbReference>
<dbReference type="PANTHER" id="PTHR11214">
    <property type="entry name" value="BETA-1,3-N-ACETYLGLUCOSAMINYLTRANSFERASE"/>
    <property type="match status" value="1"/>
</dbReference>
<dbReference type="Proteomes" id="UP000614601">
    <property type="component" value="Unassembled WGS sequence"/>
</dbReference>
<comment type="caution">
    <text evidence="11">The sequence shown here is derived from an EMBL/GenBank/DDBJ whole genome shotgun (WGS) entry which is preliminary data.</text>
</comment>
<dbReference type="EC" id="2.4.1.-" evidence="10"/>
<keyword evidence="12" id="KW-1185">Reference proteome</keyword>
<evidence type="ECO:0000256" key="8">
    <source>
        <dbReference type="ARBA" id="ARBA00023034"/>
    </source>
</evidence>
<organism evidence="11 12">
    <name type="scientific">Bursaphelenchus okinawaensis</name>
    <dbReference type="NCBI Taxonomy" id="465554"/>
    <lineage>
        <taxon>Eukaryota</taxon>
        <taxon>Metazoa</taxon>
        <taxon>Ecdysozoa</taxon>
        <taxon>Nematoda</taxon>
        <taxon>Chromadorea</taxon>
        <taxon>Rhabditida</taxon>
        <taxon>Tylenchina</taxon>
        <taxon>Tylenchomorpha</taxon>
        <taxon>Aphelenchoidea</taxon>
        <taxon>Aphelenchoididae</taxon>
        <taxon>Bursaphelenchus</taxon>
    </lineage>
</organism>
<keyword evidence="3 10" id="KW-0328">Glycosyltransferase</keyword>
<evidence type="ECO:0000256" key="1">
    <source>
        <dbReference type="ARBA" id="ARBA00004323"/>
    </source>
</evidence>
<reference evidence="11" key="1">
    <citation type="submission" date="2020-09" db="EMBL/GenBank/DDBJ databases">
        <authorList>
            <person name="Kikuchi T."/>
        </authorList>
    </citation>
    <scope>NUCLEOTIDE SEQUENCE</scope>
    <source>
        <strain evidence="11">SH1</strain>
    </source>
</reference>
<evidence type="ECO:0000313" key="11">
    <source>
        <dbReference type="EMBL" id="CAD5228560.1"/>
    </source>
</evidence>
<evidence type="ECO:0000256" key="3">
    <source>
        <dbReference type="ARBA" id="ARBA00022676"/>
    </source>
</evidence>
<evidence type="ECO:0000313" key="12">
    <source>
        <dbReference type="Proteomes" id="UP000614601"/>
    </source>
</evidence>
<gene>
    <name evidence="11" type="ORF">BOKJ2_LOCUS12739</name>
</gene>
<keyword evidence="4" id="KW-0808">Transferase</keyword>
<dbReference type="Gene3D" id="3.90.550.50">
    <property type="match status" value="1"/>
</dbReference>
<keyword evidence="8 10" id="KW-0333">Golgi apparatus</keyword>
<dbReference type="GO" id="GO:0000139">
    <property type="term" value="C:Golgi membrane"/>
    <property type="evidence" value="ECO:0007669"/>
    <property type="project" value="UniProtKB-SubCell"/>
</dbReference>
<dbReference type="Pfam" id="PF01762">
    <property type="entry name" value="Galactosyl_T"/>
    <property type="match status" value="1"/>
</dbReference>
<name>A0A811LJ79_9BILA</name>
<keyword evidence="5" id="KW-0812">Transmembrane</keyword>
<comment type="subcellular location">
    <subcellularLocation>
        <location evidence="1 10">Golgi apparatus membrane</location>
        <topology evidence="1 10">Single-pass type II membrane protein</topology>
    </subcellularLocation>
</comment>
<protein>
    <recommendedName>
        <fullName evidence="10">Hexosyltransferase</fullName>
        <ecNumber evidence="10">2.4.1.-</ecNumber>
    </recommendedName>
</protein>